<name>A0A6L9Y0F1_9MICO</name>
<dbReference type="AlphaFoldDB" id="A0A6L9Y0F1"/>
<dbReference type="InterPro" id="IPR025110">
    <property type="entry name" value="AMP-bd_C"/>
</dbReference>
<dbReference type="GO" id="GO:0016877">
    <property type="term" value="F:ligase activity, forming carbon-sulfur bonds"/>
    <property type="evidence" value="ECO:0007669"/>
    <property type="project" value="UniProtKB-ARBA"/>
</dbReference>
<accession>A0A6L9Y0F1</accession>
<keyword evidence="4" id="KW-1185">Reference proteome</keyword>
<dbReference type="EMBL" id="JAAGWY010000003">
    <property type="protein sequence ID" value="NEN07120.1"/>
    <property type="molecule type" value="Genomic_DNA"/>
</dbReference>
<dbReference type="PROSITE" id="PS00455">
    <property type="entry name" value="AMP_BINDING"/>
    <property type="match status" value="1"/>
</dbReference>
<dbReference type="PANTHER" id="PTHR43767:SF12">
    <property type="entry name" value="AMP-DEPENDENT SYNTHETASE AND LIGASE"/>
    <property type="match status" value="1"/>
</dbReference>
<feature type="domain" description="AMP-dependent synthetase/ligase" evidence="1">
    <location>
        <begin position="16"/>
        <end position="381"/>
    </location>
</feature>
<dbReference type="RefSeq" id="WP_163290571.1">
    <property type="nucleotide sequence ID" value="NZ_JAAGWY010000003.1"/>
</dbReference>
<dbReference type="InterPro" id="IPR050237">
    <property type="entry name" value="ATP-dep_AMP-bd_enzyme"/>
</dbReference>
<dbReference type="InterPro" id="IPR000873">
    <property type="entry name" value="AMP-dep_synth/lig_dom"/>
</dbReference>
<comment type="caution">
    <text evidence="3">The sequence shown here is derived from an EMBL/GenBank/DDBJ whole genome shotgun (WGS) entry which is preliminary data.</text>
</comment>
<protein>
    <submittedName>
        <fullName evidence="3">Long-chain fatty acid--CoA ligase</fullName>
    </submittedName>
</protein>
<feature type="domain" description="AMP-binding enzyme C-terminal" evidence="2">
    <location>
        <begin position="431"/>
        <end position="506"/>
    </location>
</feature>
<dbReference type="InterPro" id="IPR042099">
    <property type="entry name" value="ANL_N_sf"/>
</dbReference>
<evidence type="ECO:0000313" key="3">
    <source>
        <dbReference type="EMBL" id="NEN07120.1"/>
    </source>
</evidence>
<evidence type="ECO:0000313" key="4">
    <source>
        <dbReference type="Proteomes" id="UP000474967"/>
    </source>
</evidence>
<dbReference type="PANTHER" id="PTHR43767">
    <property type="entry name" value="LONG-CHAIN-FATTY-ACID--COA LIGASE"/>
    <property type="match status" value="1"/>
</dbReference>
<dbReference type="Gene3D" id="3.40.50.12780">
    <property type="entry name" value="N-terminal domain of ligase-like"/>
    <property type="match status" value="1"/>
</dbReference>
<reference evidence="3 4" key="1">
    <citation type="journal article" date="2014" name="J. Microbiol.">
        <title>Diaminobutyricibacter tongyongensis gen. nov., sp. nov. and Homoserinibacter gongjuensis gen. nov., sp. nov. belong to the family Microbacteriaceae.</title>
        <authorList>
            <person name="Kim S.J."/>
            <person name="Ahn J.H."/>
            <person name="Weon H.Y."/>
            <person name="Hamada M."/>
            <person name="Suzuki K."/>
            <person name="Kwon S.W."/>
        </authorList>
    </citation>
    <scope>NUCLEOTIDE SEQUENCE [LARGE SCALE GENOMIC DNA]</scope>
    <source>
        <strain evidence="3 4">NBRC 108724</strain>
    </source>
</reference>
<gene>
    <name evidence="3" type="ORF">G3T36_14750</name>
</gene>
<evidence type="ECO:0000259" key="1">
    <source>
        <dbReference type="Pfam" id="PF00501"/>
    </source>
</evidence>
<dbReference type="InterPro" id="IPR020845">
    <property type="entry name" value="AMP-binding_CS"/>
</dbReference>
<dbReference type="InterPro" id="IPR045851">
    <property type="entry name" value="AMP-bd_C_sf"/>
</dbReference>
<organism evidence="3 4">
    <name type="scientific">Leifsonia tongyongensis</name>
    <dbReference type="NCBI Taxonomy" id="1268043"/>
    <lineage>
        <taxon>Bacteria</taxon>
        <taxon>Bacillati</taxon>
        <taxon>Actinomycetota</taxon>
        <taxon>Actinomycetes</taxon>
        <taxon>Micrococcales</taxon>
        <taxon>Microbacteriaceae</taxon>
        <taxon>Leifsonia</taxon>
    </lineage>
</organism>
<evidence type="ECO:0000259" key="2">
    <source>
        <dbReference type="Pfam" id="PF13193"/>
    </source>
</evidence>
<keyword evidence="3" id="KW-0436">Ligase</keyword>
<proteinExistence type="predicted"/>
<dbReference type="Proteomes" id="UP000474967">
    <property type="component" value="Unassembled WGS sequence"/>
</dbReference>
<dbReference type="Pfam" id="PF13193">
    <property type="entry name" value="AMP-binding_C"/>
    <property type="match status" value="1"/>
</dbReference>
<sequence>MTNTGYATMSVASILAETAKRMPENVALIFGEQKITYAELWDQTLAYAGALRARGIGPGDAVALLVPNVPDFPRAYYAILSLGAVVVPVHALLKADEIAYVLRDSGSRLLICAAPLLGEGAKGAAIAGIETLSVLVPDEMLAQAPFARLEDEARAADPIDSYVPRNPFDTATILYTSGTTGKPKGAEGCHFSLVEQVNTLSGDAFDVTPEDRILGCLPLFHTFGQTCVMNLGFRIGSAIVLVPKFDGATALSLLNAHQCTIMTGVPTMYIALLEAAKSNPERPPLRYGMSGGAAIPVAVIERMKEVYGIDIHEGYGLTETSPVATFNHRGRPTRVGTVGQPIWGVDVEIADAEIDDRIELLPRGELGEIIVRGHNLMKGYLHLPEANAEAVVDGWFRTGDLGTKSDDDYVTIVDRKKDMIVRNGYNVYPREVEEVLSTHPAVAMVAVFGVSDATRGQEIVAAVTLMPGQTVDPSDLVAFAQEQVAAYKYPRRVEILEVLPLGPSGKVLKRELVARFDTA</sequence>
<dbReference type="SUPFAM" id="SSF56801">
    <property type="entry name" value="Acetyl-CoA synthetase-like"/>
    <property type="match status" value="1"/>
</dbReference>
<dbReference type="Gene3D" id="3.30.300.30">
    <property type="match status" value="1"/>
</dbReference>
<dbReference type="Pfam" id="PF00501">
    <property type="entry name" value="AMP-binding"/>
    <property type="match status" value="1"/>
</dbReference>
<dbReference type="CDD" id="cd05936">
    <property type="entry name" value="FC-FACS_FadD_like"/>
    <property type="match status" value="1"/>
</dbReference>